<feature type="compositionally biased region" description="Basic and acidic residues" evidence="1">
    <location>
        <begin position="74"/>
        <end position="91"/>
    </location>
</feature>
<keyword evidence="2" id="KW-0812">Transmembrane</keyword>
<name>A0A0F9XWG6_9ZZZZ</name>
<dbReference type="EMBL" id="LAZR01000062">
    <property type="protein sequence ID" value="KKN96738.1"/>
    <property type="molecule type" value="Genomic_DNA"/>
</dbReference>
<feature type="transmembrane region" description="Helical" evidence="2">
    <location>
        <begin position="6"/>
        <end position="24"/>
    </location>
</feature>
<feature type="region of interest" description="Disordered" evidence="1">
    <location>
        <begin position="138"/>
        <end position="157"/>
    </location>
</feature>
<evidence type="ECO:0000313" key="3">
    <source>
        <dbReference type="EMBL" id="KKN96738.1"/>
    </source>
</evidence>
<protein>
    <submittedName>
        <fullName evidence="3">Uncharacterized protein</fullName>
    </submittedName>
</protein>
<organism evidence="3">
    <name type="scientific">marine sediment metagenome</name>
    <dbReference type="NCBI Taxonomy" id="412755"/>
    <lineage>
        <taxon>unclassified sequences</taxon>
        <taxon>metagenomes</taxon>
        <taxon>ecological metagenomes</taxon>
    </lineage>
</organism>
<sequence length="157" mass="17362">MMIETLVYILIAHVVGIAVGYRIGRAEGVDNAMKAARAEIAKMQGERLKRSEARLKEAVDRMDHFTYPQGDLKYPADPKGETWPEEKDPKHPDEICPHCGANSAEVVFAPIYKWKDDMSGLSGEIQCIGCGQTFTPSTRTNNLRVEDGADSPDGGFY</sequence>
<reference evidence="3" key="1">
    <citation type="journal article" date="2015" name="Nature">
        <title>Complex archaea that bridge the gap between prokaryotes and eukaryotes.</title>
        <authorList>
            <person name="Spang A."/>
            <person name="Saw J.H."/>
            <person name="Jorgensen S.L."/>
            <person name="Zaremba-Niedzwiedzka K."/>
            <person name="Martijn J."/>
            <person name="Lind A.E."/>
            <person name="van Eijk R."/>
            <person name="Schleper C."/>
            <person name="Guy L."/>
            <person name="Ettema T.J."/>
        </authorList>
    </citation>
    <scope>NUCLEOTIDE SEQUENCE</scope>
</reference>
<accession>A0A0F9XWG6</accession>
<keyword evidence="2" id="KW-1133">Transmembrane helix</keyword>
<evidence type="ECO:0000256" key="1">
    <source>
        <dbReference type="SAM" id="MobiDB-lite"/>
    </source>
</evidence>
<gene>
    <name evidence="3" type="ORF">LCGC14_0163820</name>
</gene>
<evidence type="ECO:0000256" key="2">
    <source>
        <dbReference type="SAM" id="Phobius"/>
    </source>
</evidence>
<feature type="region of interest" description="Disordered" evidence="1">
    <location>
        <begin position="67"/>
        <end position="91"/>
    </location>
</feature>
<keyword evidence="2" id="KW-0472">Membrane</keyword>
<proteinExistence type="predicted"/>
<dbReference type="AlphaFoldDB" id="A0A0F9XWG6"/>
<comment type="caution">
    <text evidence="3">The sequence shown here is derived from an EMBL/GenBank/DDBJ whole genome shotgun (WGS) entry which is preliminary data.</text>
</comment>